<evidence type="ECO:0008006" key="4">
    <source>
        <dbReference type="Google" id="ProtNLM"/>
    </source>
</evidence>
<dbReference type="AlphaFoldDB" id="A0A2A2IC24"/>
<accession>A0A2A2IC24</accession>
<dbReference type="GO" id="GO:0015074">
    <property type="term" value="P:DNA integration"/>
    <property type="evidence" value="ECO:0007669"/>
    <property type="project" value="InterPro"/>
</dbReference>
<evidence type="ECO:0000313" key="3">
    <source>
        <dbReference type="Proteomes" id="UP000218887"/>
    </source>
</evidence>
<evidence type="ECO:0000256" key="1">
    <source>
        <dbReference type="ARBA" id="ARBA00023172"/>
    </source>
</evidence>
<dbReference type="InterPro" id="IPR013762">
    <property type="entry name" value="Integrase-like_cat_sf"/>
</dbReference>
<keyword evidence="1" id="KW-0233">DNA recombination</keyword>
<dbReference type="RefSeq" id="WP_095656448.1">
    <property type="nucleotide sequence ID" value="NZ_NPOA01000011.1"/>
</dbReference>
<dbReference type="Proteomes" id="UP000218887">
    <property type="component" value="Unassembled WGS sequence"/>
</dbReference>
<comment type="caution">
    <text evidence="2">The sequence shown here is derived from an EMBL/GenBank/DDBJ whole genome shotgun (WGS) entry which is preliminary data.</text>
</comment>
<organism evidence="2 3">
    <name type="scientific">Virgibacillus profundi</name>
    <dbReference type="NCBI Taxonomy" id="2024555"/>
    <lineage>
        <taxon>Bacteria</taxon>
        <taxon>Bacillati</taxon>
        <taxon>Bacillota</taxon>
        <taxon>Bacilli</taxon>
        <taxon>Bacillales</taxon>
        <taxon>Bacillaceae</taxon>
        <taxon>Virgibacillus</taxon>
    </lineage>
</organism>
<gene>
    <name evidence="2" type="ORF">CIL05_15420</name>
</gene>
<proteinExistence type="predicted"/>
<dbReference type="GO" id="GO:0003677">
    <property type="term" value="F:DNA binding"/>
    <property type="evidence" value="ECO:0007669"/>
    <property type="project" value="InterPro"/>
</dbReference>
<evidence type="ECO:0000313" key="2">
    <source>
        <dbReference type="EMBL" id="PAV28680.1"/>
    </source>
</evidence>
<dbReference type="InterPro" id="IPR011010">
    <property type="entry name" value="DNA_brk_join_enz"/>
</dbReference>
<dbReference type="Gene3D" id="1.10.443.10">
    <property type="entry name" value="Intergrase catalytic core"/>
    <property type="match status" value="1"/>
</dbReference>
<keyword evidence="3" id="KW-1185">Reference proteome</keyword>
<dbReference type="OrthoDB" id="9803188at2"/>
<protein>
    <recommendedName>
        <fullName evidence="4">Tyr recombinase domain-containing protein</fullName>
    </recommendedName>
</protein>
<sequence length="71" mass="8141">MVDAIEQRHVFLSLEAGADLLYFSRRLGHGTIKTTADIYLDVTPQYESHELEKISNYLNSQSNTKNKQLLD</sequence>
<name>A0A2A2IC24_9BACI</name>
<dbReference type="EMBL" id="NPOA01000011">
    <property type="protein sequence ID" value="PAV28680.1"/>
    <property type="molecule type" value="Genomic_DNA"/>
</dbReference>
<dbReference type="SUPFAM" id="SSF56349">
    <property type="entry name" value="DNA breaking-rejoining enzymes"/>
    <property type="match status" value="1"/>
</dbReference>
<reference evidence="2 3" key="1">
    <citation type="submission" date="2017-08" db="EMBL/GenBank/DDBJ databases">
        <title>Virgibacillus indicus sp. nov. and Virgibacillus profoundi sp. nov, two moderately halophilic bacteria isolated from marine sediment by using the Microfluidic Streak Plate.</title>
        <authorList>
            <person name="Xu B."/>
            <person name="Hu B."/>
            <person name="Wang J."/>
            <person name="Zhu Y."/>
            <person name="Huang L."/>
            <person name="Du W."/>
            <person name="Huang Y."/>
        </authorList>
    </citation>
    <scope>NUCLEOTIDE SEQUENCE [LARGE SCALE GENOMIC DNA]</scope>
    <source>
        <strain evidence="2 3">IO3-P3-H5</strain>
    </source>
</reference>
<dbReference type="GO" id="GO:0006310">
    <property type="term" value="P:DNA recombination"/>
    <property type="evidence" value="ECO:0007669"/>
    <property type="project" value="UniProtKB-KW"/>
</dbReference>